<reference evidence="1 2" key="1">
    <citation type="submission" date="2020-07" db="EMBL/GenBank/DDBJ databases">
        <authorList>
            <person name="Zhuang K."/>
            <person name="Ran Y."/>
        </authorList>
    </citation>
    <scope>NUCLEOTIDE SEQUENCE [LARGE SCALE GENOMIC DNA]</scope>
    <source>
        <strain evidence="1 2">WCH-YHL-001</strain>
    </source>
</reference>
<dbReference type="Proteomes" id="UP000515512">
    <property type="component" value="Chromosome"/>
</dbReference>
<proteinExistence type="predicted"/>
<evidence type="ECO:0000313" key="2">
    <source>
        <dbReference type="Proteomes" id="UP000515512"/>
    </source>
</evidence>
<keyword evidence="2" id="KW-1185">Reference proteome</keyword>
<accession>A0A7D6VFZ0</accession>
<dbReference type="EMBL" id="CP059399">
    <property type="protein sequence ID" value="QLY31735.1"/>
    <property type="molecule type" value="Genomic_DNA"/>
</dbReference>
<evidence type="ECO:0000313" key="1">
    <source>
        <dbReference type="EMBL" id="QLY31735.1"/>
    </source>
</evidence>
<dbReference type="RefSeq" id="WP_181582922.1">
    <property type="nucleotide sequence ID" value="NZ_CP059399.1"/>
</dbReference>
<dbReference type="KEGG" id="nhu:H0264_05300"/>
<organism evidence="1 2">
    <name type="scientific">Nocardia huaxiensis</name>
    <dbReference type="NCBI Taxonomy" id="2755382"/>
    <lineage>
        <taxon>Bacteria</taxon>
        <taxon>Bacillati</taxon>
        <taxon>Actinomycetota</taxon>
        <taxon>Actinomycetes</taxon>
        <taxon>Mycobacteriales</taxon>
        <taxon>Nocardiaceae</taxon>
        <taxon>Nocardia</taxon>
    </lineage>
</organism>
<name>A0A7D6VFZ0_9NOCA</name>
<gene>
    <name evidence="1" type="ORF">H0264_05300</name>
</gene>
<sequence>MREDVLLSGIVVVRPARVRVDSRASLITPYLMRLTGTYRCPPGLPARLFVAGIPLSANGIHYARSAIREGVAGGEVQQIDSDGRAHSFSIDLGCAAAAETGEPTTYCPGAPVLVAAKLYFDELADRLDWWRLLAEHPLTSRSTRRRLCPDTVLASAVEFVFLG</sequence>
<protein>
    <submittedName>
        <fullName evidence="1">Uncharacterized protein</fullName>
    </submittedName>
</protein>
<dbReference type="AlphaFoldDB" id="A0A7D6VFZ0"/>